<name>A0A6N3ZYH3_OENOE</name>
<comment type="caution">
    <text evidence="7">The sequence shown here is derived from an EMBL/GenBank/DDBJ whole genome shotgun (WGS) entry which is preliminary data.</text>
</comment>
<dbReference type="PROSITE" id="PS00723">
    <property type="entry name" value="POLYPRENYL_SYNTHASE_1"/>
    <property type="match status" value="1"/>
</dbReference>
<dbReference type="SFLD" id="SFLDS00005">
    <property type="entry name" value="Isoprenoid_Synthase_Type_I"/>
    <property type="match status" value="1"/>
</dbReference>
<dbReference type="PROSITE" id="PS00444">
    <property type="entry name" value="POLYPRENYL_SYNTHASE_2"/>
    <property type="match status" value="1"/>
</dbReference>
<dbReference type="Proteomes" id="UP000181728">
    <property type="component" value="Unassembled WGS sequence"/>
</dbReference>
<dbReference type="InterPro" id="IPR033749">
    <property type="entry name" value="Polyprenyl_synt_CS"/>
</dbReference>
<comment type="cofactor">
    <cofactor evidence="1">
        <name>Mg(2+)</name>
        <dbReference type="ChEBI" id="CHEBI:18420"/>
    </cofactor>
</comment>
<keyword evidence="5" id="KW-0460">Magnesium</keyword>
<dbReference type="InterPro" id="IPR000092">
    <property type="entry name" value="Polyprenyl_synt"/>
</dbReference>
<dbReference type="AlphaFoldDB" id="A0A6N3ZYH3"/>
<evidence type="ECO:0000256" key="5">
    <source>
        <dbReference type="ARBA" id="ARBA00022842"/>
    </source>
</evidence>
<keyword evidence="3 6" id="KW-0808">Transferase</keyword>
<dbReference type="PANTHER" id="PTHR12001">
    <property type="entry name" value="GERANYLGERANYL PYROPHOSPHATE SYNTHASE"/>
    <property type="match status" value="1"/>
</dbReference>
<dbReference type="PANTHER" id="PTHR12001:SF69">
    <property type="entry name" value="ALL TRANS-POLYPRENYL-DIPHOSPHATE SYNTHASE PDSS1"/>
    <property type="match status" value="1"/>
</dbReference>
<dbReference type="GO" id="GO:0046872">
    <property type="term" value="F:metal ion binding"/>
    <property type="evidence" value="ECO:0007669"/>
    <property type="project" value="UniProtKB-KW"/>
</dbReference>
<dbReference type="CDD" id="cd00685">
    <property type="entry name" value="Trans_IPPS_HT"/>
    <property type="match status" value="1"/>
</dbReference>
<proteinExistence type="inferred from homology"/>
<dbReference type="SUPFAM" id="SSF48576">
    <property type="entry name" value="Terpenoid synthases"/>
    <property type="match status" value="1"/>
</dbReference>
<accession>A0A6N3ZYH3</accession>
<reference evidence="7 8" key="1">
    <citation type="journal article" date="2016" name="BMC Genomics">
        <title>Consensus pan-genome assembly of the specialised wine bacterium Oenococcus oeni.</title>
        <authorList>
            <person name="Sternes P.R."/>
            <person name="Borneman A.R."/>
        </authorList>
    </citation>
    <scope>NUCLEOTIDE SEQUENCE [LARGE SCALE GENOMIC DNA]</scope>
    <source>
        <strain evidence="7 8">AWRIB661</strain>
    </source>
</reference>
<evidence type="ECO:0000256" key="6">
    <source>
        <dbReference type="RuleBase" id="RU004466"/>
    </source>
</evidence>
<dbReference type="GO" id="GO:0008299">
    <property type="term" value="P:isoprenoid biosynthetic process"/>
    <property type="evidence" value="ECO:0007669"/>
    <property type="project" value="InterPro"/>
</dbReference>
<evidence type="ECO:0000313" key="8">
    <source>
        <dbReference type="Proteomes" id="UP000181728"/>
    </source>
</evidence>
<keyword evidence="4" id="KW-0479">Metal-binding</keyword>
<evidence type="ECO:0000256" key="2">
    <source>
        <dbReference type="ARBA" id="ARBA00006706"/>
    </source>
</evidence>
<dbReference type="Gene3D" id="1.10.600.10">
    <property type="entry name" value="Farnesyl Diphosphate Synthase"/>
    <property type="match status" value="1"/>
</dbReference>
<evidence type="ECO:0000256" key="4">
    <source>
        <dbReference type="ARBA" id="ARBA00022723"/>
    </source>
</evidence>
<dbReference type="InterPro" id="IPR008949">
    <property type="entry name" value="Isoprenoid_synthase_dom_sf"/>
</dbReference>
<dbReference type="GO" id="GO:0004659">
    <property type="term" value="F:prenyltransferase activity"/>
    <property type="evidence" value="ECO:0007669"/>
    <property type="project" value="InterPro"/>
</dbReference>
<organism evidence="7 8">
    <name type="scientific">Oenococcus oeni</name>
    <name type="common">Leuconostoc oenos</name>
    <dbReference type="NCBI Taxonomy" id="1247"/>
    <lineage>
        <taxon>Bacteria</taxon>
        <taxon>Bacillati</taxon>
        <taxon>Bacillota</taxon>
        <taxon>Bacilli</taxon>
        <taxon>Lactobacillales</taxon>
        <taxon>Lactobacillaceae</taxon>
        <taxon>Oenococcus</taxon>
    </lineage>
</organism>
<protein>
    <submittedName>
        <fullName evidence="7">Geranylgeranyl pyrophosphate synthase</fullName>
    </submittedName>
</protein>
<dbReference type="Pfam" id="PF00348">
    <property type="entry name" value="polyprenyl_synt"/>
    <property type="match status" value="1"/>
</dbReference>
<evidence type="ECO:0000256" key="3">
    <source>
        <dbReference type="ARBA" id="ARBA00022679"/>
    </source>
</evidence>
<dbReference type="EMBL" id="MLOK01000061">
    <property type="protein sequence ID" value="OIM20364.1"/>
    <property type="molecule type" value="Genomic_DNA"/>
</dbReference>
<comment type="similarity">
    <text evidence="2 6">Belongs to the FPP/GGPP synthase family.</text>
</comment>
<sequence length="335" mass="38621">MTEFFGETYSYKQDIEKVKEILAQQHFNVEPYREKTEVLIQNNGKMIRALITILFGRYTLTVNQKNYDQETIFSIDQCAAAIELLHLATLVHDDVIDNAEKRRGLTTLQNFFGNKNTIYLGDILFTKYFYLLTSLAPSKEFIAYHSSAMEKVLTGELIQDALKFHKQTTLAEYYQAIKGKTATLFSLSAVSGVWLGKKNKQFDEDNLEFKNAFNFGYNLGMAFQMLDDLKDLNPLVKNGKPKFEDLKAGIYTLPIILALKDKSFQKILSKGESNPFIIENYFIENPDYLKRCKDIIDHFLNEAQKALEFLIDSPESDQLNSLLTNLRLNLENYNI</sequence>
<evidence type="ECO:0000256" key="1">
    <source>
        <dbReference type="ARBA" id="ARBA00001946"/>
    </source>
</evidence>
<gene>
    <name evidence="7" type="ORF">ATX59_09240</name>
</gene>
<evidence type="ECO:0000313" key="7">
    <source>
        <dbReference type="EMBL" id="OIM20364.1"/>
    </source>
</evidence>
<dbReference type="RefSeq" id="WP_032817459.1">
    <property type="nucleotide sequence ID" value="NZ_MLKQ01000243.1"/>
</dbReference>